<dbReference type="Pfam" id="PF19036">
    <property type="entry name" value="Fuz_longin_1"/>
    <property type="match status" value="1"/>
</dbReference>
<feature type="domain" description="FUZ/MON1/HPS1 first Longin" evidence="1">
    <location>
        <begin position="7"/>
        <end position="92"/>
    </location>
</feature>
<dbReference type="EMBL" id="BART01035708">
    <property type="protein sequence ID" value="GAH16769.1"/>
    <property type="molecule type" value="Genomic_DNA"/>
</dbReference>
<sequence length="125" mass="14557">MSKSIQNIWILQNNGIILFNRVLDENLDNILFGNLVAAMHSFSKELAEGDLSNFEISNKRFTIKKEKELLFIANSSKKTDDKKTKKDLEKISEKFFQSYPKNITDFENEIGDLLENPMKTFWNGF</sequence>
<evidence type="ECO:0000313" key="2">
    <source>
        <dbReference type="EMBL" id="GAH16769.1"/>
    </source>
</evidence>
<dbReference type="InterPro" id="IPR043972">
    <property type="entry name" value="FUZ/MON1/HPS1_longin_1"/>
</dbReference>
<evidence type="ECO:0000259" key="1">
    <source>
        <dbReference type="Pfam" id="PF19036"/>
    </source>
</evidence>
<dbReference type="GO" id="GO:0016192">
    <property type="term" value="P:vesicle-mediated transport"/>
    <property type="evidence" value="ECO:0007669"/>
    <property type="project" value="InterPro"/>
</dbReference>
<protein>
    <recommendedName>
        <fullName evidence="1">FUZ/MON1/HPS1 first Longin domain-containing protein</fullName>
    </recommendedName>
</protein>
<dbReference type="AlphaFoldDB" id="X1EI17"/>
<name>X1EI17_9ZZZZ</name>
<proteinExistence type="predicted"/>
<organism evidence="2">
    <name type="scientific">marine sediment metagenome</name>
    <dbReference type="NCBI Taxonomy" id="412755"/>
    <lineage>
        <taxon>unclassified sequences</taxon>
        <taxon>metagenomes</taxon>
        <taxon>ecological metagenomes</taxon>
    </lineage>
</organism>
<reference evidence="2" key="1">
    <citation type="journal article" date="2014" name="Front. Microbiol.">
        <title>High frequency of phylogenetically diverse reductive dehalogenase-homologous genes in deep subseafloor sedimentary metagenomes.</title>
        <authorList>
            <person name="Kawai M."/>
            <person name="Futagami T."/>
            <person name="Toyoda A."/>
            <person name="Takaki Y."/>
            <person name="Nishi S."/>
            <person name="Hori S."/>
            <person name="Arai W."/>
            <person name="Tsubouchi T."/>
            <person name="Morono Y."/>
            <person name="Uchiyama I."/>
            <person name="Ito T."/>
            <person name="Fujiyama A."/>
            <person name="Inagaki F."/>
            <person name="Takami H."/>
        </authorList>
    </citation>
    <scope>NUCLEOTIDE SEQUENCE</scope>
    <source>
        <strain evidence="2">Expedition CK06-06</strain>
    </source>
</reference>
<gene>
    <name evidence="2" type="ORF">S01H4_60526</name>
</gene>
<accession>X1EI17</accession>
<comment type="caution">
    <text evidence="2">The sequence shown here is derived from an EMBL/GenBank/DDBJ whole genome shotgun (WGS) entry which is preliminary data.</text>
</comment>